<dbReference type="RefSeq" id="WP_308284671.1">
    <property type="nucleotide sequence ID" value="NZ_JAINUL010000001.1"/>
</dbReference>
<keyword evidence="2" id="KW-0732">Signal</keyword>
<dbReference type="EMBL" id="JAINUL010000001">
    <property type="protein sequence ID" value="MCC0100350.1"/>
    <property type="molecule type" value="Genomic_DNA"/>
</dbReference>
<feature type="chain" id="PRO_5047528093" evidence="2">
    <location>
        <begin position="35"/>
        <end position="113"/>
    </location>
</feature>
<proteinExistence type="predicted"/>
<evidence type="ECO:0000313" key="5">
    <source>
        <dbReference type="Proteomes" id="UP001520654"/>
    </source>
</evidence>
<dbReference type="SUPFAM" id="SSF50370">
    <property type="entry name" value="Ricin B-like lectins"/>
    <property type="match status" value="1"/>
</dbReference>
<evidence type="ECO:0000313" key="4">
    <source>
        <dbReference type="EMBL" id="MCC0100350.1"/>
    </source>
</evidence>
<sequence length="113" mass="10911">MAIGVRLPRGSAAGKSVLPALVLAAAGSSPATLATAGAQAVLRAGNSSNPGRYWKVTQNASGAWTITNPATGYSLDSAPVAPGASVTADPATNANTPGTGPPSTDRAAACPAR</sequence>
<feature type="domain" description="Ricin B lectin" evidence="3">
    <location>
        <begin position="21"/>
        <end position="86"/>
    </location>
</feature>
<comment type="caution">
    <text evidence="4">The sequence shown here is derived from an EMBL/GenBank/DDBJ whole genome shotgun (WGS) entry which is preliminary data.</text>
</comment>
<dbReference type="CDD" id="cd00161">
    <property type="entry name" value="beta-trefoil_Ricin-like"/>
    <property type="match status" value="1"/>
</dbReference>
<dbReference type="Gene3D" id="2.80.10.50">
    <property type="match status" value="1"/>
</dbReference>
<dbReference type="InterPro" id="IPR000772">
    <property type="entry name" value="Ricin_B_lectin"/>
</dbReference>
<accession>A0ABS8EH09</accession>
<evidence type="ECO:0000256" key="2">
    <source>
        <dbReference type="SAM" id="SignalP"/>
    </source>
</evidence>
<reference evidence="4 5" key="1">
    <citation type="submission" date="2021-08" db="EMBL/GenBank/DDBJ databases">
        <title>Genomic Architecture of Streptomyces flavotricini NGL1 and Streptomyces erythrochromogenes HMS4 With Differential Plant Beneficial attributes and laccase production capabilities.</title>
        <authorList>
            <person name="Salwan R."/>
            <person name="Kaur R."/>
            <person name="Sharma V."/>
        </authorList>
    </citation>
    <scope>NUCLEOTIDE SEQUENCE [LARGE SCALE GENOMIC DNA]</scope>
    <source>
        <strain evidence="4 5">NGL1</strain>
    </source>
</reference>
<evidence type="ECO:0000256" key="1">
    <source>
        <dbReference type="SAM" id="MobiDB-lite"/>
    </source>
</evidence>
<feature type="compositionally biased region" description="Polar residues" evidence="1">
    <location>
        <begin position="90"/>
        <end position="102"/>
    </location>
</feature>
<keyword evidence="5" id="KW-1185">Reference proteome</keyword>
<feature type="region of interest" description="Disordered" evidence="1">
    <location>
        <begin position="82"/>
        <end position="113"/>
    </location>
</feature>
<dbReference type="InterPro" id="IPR035992">
    <property type="entry name" value="Ricin_B-like_lectins"/>
</dbReference>
<gene>
    <name evidence="4" type="ORF">K7B10_37365</name>
</gene>
<name>A0ABS8EH09_9ACTN</name>
<organism evidence="4 5">
    <name type="scientific">Streptomyces flavotricini</name>
    <dbReference type="NCBI Taxonomy" id="66888"/>
    <lineage>
        <taxon>Bacteria</taxon>
        <taxon>Bacillati</taxon>
        <taxon>Actinomycetota</taxon>
        <taxon>Actinomycetes</taxon>
        <taxon>Kitasatosporales</taxon>
        <taxon>Streptomycetaceae</taxon>
        <taxon>Streptomyces</taxon>
    </lineage>
</organism>
<protein>
    <submittedName>
        <fullName evidence="4">RICIN domain-containing protein</fullName>
    </submittedName>
</protein>
<evidence type="ECO:0000259" key="3">
    <source>
        <dbReference type="Pfam" id="PF14200"/>
    </source>
</evidence>
<dbReference type="Proteomes" id="UP001520654">
    <property type="component" value="Unassembled WGS sequence"/>
</dbReference>
<dbReference type="Pfam" id="PF14200">
    <property type="entry name" value="RicinB_lectin_2"/>
    <property type="match status" value="1"/>
</dbReference>
<feature type="signal peptide" evidence="2">
    <location>
        <begin position="1"/>
        <end position="34"/>
    </location>
</feature>